<keyword evidence="1" id="KW-0732">Signal</keyword>
<evidence type="ECO:0000313" key="2">
    <source>
        <dbReference type="EMBL" id="KZN29710.1"/>
    </source>
</evidence>
<sequence>MKLKSSVFWFCSLLFISLSLQSLGKASLKDKSEPEKVKYLSLNYPHQAIQFYKRNAARLLTQSNEETVSIYSSVLVAASNLHDIALVTEVVQLLSDRRLSALRESYGFTITNAIGISYGMNEQYYDAIATYKCTLKHANNQLDKMIAKINLAIAYRMNDQPAQGFQILQSIEQAILTGRRKAGLLVVSGNLSIALGQIDSAITDYTEARRYYLKGDNYRNAARVSVNLLSAILLDRRTAMYDEYRAALNTHEEAYLTENELMFLKWLDLMYTSIKNNVISDEAVKYTLSNATYLVKGGYADSVNKLLKSLNSEHLMVVAEKPLTDRAVLREGLAEPWCHNV</sequence>
<dbReference type="Proteomes" id="UP000076643">
    <property type="component" value="Unassembled WGS sequence"/>
</dbReference>
<dbReference type="PATRIC" id="fig|1365250.3.peg.5104"/>
<dbReference type="GeneID" id="57360402"/>
<name>A0A166U9U5_9GAMM</name>
<protein>
    <recommendedName>
        <fullName evidence="4">MalT-like TPR region domain-containing protein</fullName>
    </recommendedName>
</protein>
<evidence type="ECO:0000313" key="3">
    <source>
        <dbReference type="Proteomes" id="UP000076643"/>
    </source>
</evidence>
<reference evidence="2 3" key="1">
    <citation type="submission" date="2013-07" db="EMBL/GenBank/DDBJ databases">
        <title>Comparative Genomic and Metabolomic Analysis of Twelve Strains of Pseudoalteromonas luteoviolacea.</title>
        <authorList>
            <person name="Vynne N.G."/>
            <person name="Mansson M."/>
            <person name="Gram L."/>
        </authorList>
    </citation>
    <scope>NUCLEOTIDE SEQUENCE [LARGE SCALE GENOMIC DNA]</scope>
    <source>
        <strain evidence="2 3">DSM 6061</strain>
    </source>
</reference>
<accession>A0A166U9U5</accession>
<feature type="signal peptide" evidence="1">
    <location>
        <begin position="1"/>
        <end position="24"/>
    </location>
</feature>
<organism evidence="2 3">
    <name type="scientific">Pseudoalteromonas luteoviolacea DSM 6061</name>
    <dbReference type="NCBI Taxonomy" id="1365250"/>
    <lineage>
        <taxon>Bacteria</taxon>
        <taxon>Pseudomonadati</taxon>
        <taxon>Pseudomonadota</taxon>
        <taxon>Gammaproteobacteria</taxon>
        <taxon>Alteromonadales</taxon>
        <taxon>Pseudoalteromonadaceae</taxon>
        <taxon>Pseudoalteromonas</taxon>
    </lineage>
</organism>
<dbReference type="Gene3D" id="1.25.40.10">
    <property type="entry name" value="Tetratricopeptide repeat domain"/>
    <property type="match status" value="1"/>
</dbReference>
<dbReference type="InterPro" id="IPR011990">
    <property type="entry name" value="TPR-like_helical_dom_sf"/>
</dbReference>
<gene>
    <name evidence="2" type="ORF">N475_05275</name>
</gene>
<dbReference type="AlphaFoldDB" id="A0A166U9U5"/>
<evidence type="ECO:0008006" key="4">
    <source>
        <dbReference type="Google" id="ProtNLM"/>
    </source>
</evidence>
<evidence type="ECO:0000256" key="1">
    <source>
        <dbReference type="SAM" id="SignalP"/>
    </source>
</evidence>
<proteinExistence type="predicted"/>
<keyword evidence="3" id="KW-1185">Reference proteome</keyword>
<comment type="caution">
    <text evidence="2">The sequence shown here is derived from an EMBL/GenBank/DDBJ whole genome shotgun (WGS) entry which is preliminary data.</text>
</comment>
<feature type="chain" id="PRO_5007880471" description="MalT-like TPR region domain-containing protein" evidence="1">
    <location>
        <begin position="25"/>
        <end position="341"/>
    </location>
</feature>
<dbReference type="SUPFAM" id="SSF48452">
    <property type="entry name" value="TPR-like"/>
    <property type="match status" value="1"/>
</dbReference>
<dbReference type="RefSeq" id="WP_063358625.1">
    <property type="nucleotide sequence ID" value="NZ_AQHB01000049.1"/>
</dbReference>
<dbReference type="EMBL" id="AUYB01000158">
    <property type="protein sequence ID" value="KZN29710.1"/>
    <property type="molecule type" value="Genomic_DNA"/>
</dbReference>